<evidence type="ECO:0000313" key="5">
    <source>
        <dbReference type="Proteomes" id="UP000672039"/>
    </source>
</evidence>
<sequence>MKIKKVSLYRKEMPMICGKFTCSLEPGVDNAEVIITRIATDCGLVGYGESGAVGSYPMYAPGILASSAELIERHLMDKDPCQLGVIQQTMNMIPGQGAIKTGFDMACWDILGKSLGQPLHALLGGKLQEKAPLYRSITHAPPADMVQTLNDWRLEGYRQFQFRVGHGDMQLDLARIQSLLAEKRDNEMFTVDVAGNWRVDHALHILNRVRDLDFTIEQPCWTVDDCRSVRERVNLPIKLDNSLNSVNDVLRAYATNACDSIVLHINKFGGISPARVVRDIVGATTLGITYSTQWGTEITTAALTHLALTTSPNNLITTIDAHNYSPATVATNNPIVVDNGEMWMANDDPGLGVAVDDEALGELVKVIQ</sequence>
<proteinExistence type="inferred from homology"/>
<dbReference type="SUPFAM" id="SSF54826">
    <property type="entry name" value="Enolase N-terminal domain-like"/>
    <property type="match status" value="1"/>
</dbReference>
<dbReference type="SUPFAM" id="SSF51604">
    <property type="entry name" value="Enolase C-terminal domain-like"/>
    <property type="match status" value="1"/>
</dbReference>
<evidence type="ECO:0000259" key="3">
    <source>
        <dbReference type="SMART" id="SM00922"/>
    </source>
</evidence>
<organism evidence="4 5">
    <name type="scientific">Thiothrix litoralis</name>
    <dbReference type="NCBI Taxonomy" id="2891210"/>
    <lineage>
        <taxon>Bacteria</taxon>
        <taxon>Pseudomonadati</taxon>
        <taxon>Pseudomonadota</taxon>
        <taxon>Gammaproteobacteria</taxon>
        <taxon>Thiotrichales</taxon>
        <taxon>Thiotrichaceae</taxon>
        <taxon>Thiothrix</taxon>
    </lineage>
</organism>
<dbReference type="PANTHER" id="PTHR48080">
    <property type="entry name" value="D-GALACTONATE DEHYDRATASE-RELATED"/>
    <property type="match status" value="1"/>
</dbReference>
<name>A0ABX7WNS4_9GAMM</name>
<dbReference type="RefSeq" id="WP_210221872.1">
    <property type="nucleotide sequence ID" value="NZ_CP072801.1"/>
</dbReference>
<dbReference type="Gene3D" id="3.30.390.10">
    <property type="entry name" value="Enolase-like, N-terminal domain"/>
    <property type="match status" value="1"/>
</dbReference>
<dbReference type="InterPro" id="IPR034593">
    <property type="entry name" value="DgoD-like"/>
</dbReference>
<accession>A0ABX7WNS4</accession>
<dbReference type="Proteomes" id="UP000672039">
    <property type="component" value="Chromosome"/>
</dbReference>
<evidence type="ECO:0000256" key="2">
    <source>
        <dbReference type="ARBA" id="ARBA00022723"/>
    </source>
</evidence>
<dbReference type="PANTHER" id="PTHR48080:SF3">
    <property type="entry name" value="ENOLASE SUPERFAMILY MEMBER DDB_G0284701"/>
    <property type="match status" value="1"/>
</dbReference>
<keyword evidence="2" id="KW-0479">Metal-binding</keyword>
<keyword evidence="5" id="KW-1185">Reference proteome</keyword>
<feature type="domain" description="Mandelate racemase/muconate lactonizing enzyme C-terminal" evidence="3">
    <location>
        <begin position="142"/>
        <end position="236"/>
    </location>
</feature>
<dbReference type="SFLD" id="SFLDS00001">
    <property type="entry name" value="Enolase"/>
    <property type="match status" value="1"/>
</dbReference>
<dbReference type="Pfam" id="PF13378">
    <property type="entry name" value="MR_MLE_C"/>
    <property type="match status" value="1"/>
</dbReference>
<dbReference type="Gene3D" id="3.20.20.120">
    <property type="entry name" value="Enolase-like C-terminal domain"/>
    <property type="match status" value="1"/>
</dbReference>
<evidence type="ECO:0000313" key="4">
    <source>
        <dbReference type="EMBL" id="QTR45461.1"/>
    </source>
</evidence>
<comment type="similarity">
    <text evidence="1">Belongs to the mandelate racemase/muconate lactonizing enzyme family.</text>
</comment>
<dbReference type="SMART" id="SM00922">
    <property type="entry name" value="MR_MLE"/>
    <property type="match status" value="1"/>
</dbReference>
<protein>
    <submittedName>
        <fullName evidence="4">Mandelate racemase/muconate lactonizing enzyme family protein</fullName>
    </submittedName>
</protein>
<dbReference type="InterPro" id="IPR013342">
    <property type="entry name" value="Mandelate_racemase_C"/>
</dbReference>
<dbReference type="InterPro" id="IPR029065">
    <property type="entry name" value="Enolase_C-like"/>
</dbReference>
<dbReference type="InterPro" id="IPR013341">
    <property type="entry name" value="Mandelate_racemase_N_dom"/>
</dbReference>
<gene>
    <name evidence="4" type="ORF">J9253_15835</name>
</gene>
<dbReference type="InterPro" id="IPR036849">
    <property type="entry name" value="Enolase-like_C_sf"/>
</dbReference>
<dbReference type="EMBL" id="CP072801">
    <property type="protein sequence ID" value="QTR45461.1"/>
    <property type="molecule type" value="Genomic_DNA"/>
</dbReference>
<dbReference type="Pfam" id="PF02746">
    <property type="entry name" value="MR_MLE_N"/>
    <property type="match status" value="1"/>
</dbReference>
<evidence type="ECO:0000256" key="1">
    <source>
        <dbReference type="ARBA" id="ARBA00008031"/>
    </source>
</evidence>
<reference evidence="4 5" key="1">
    <citation type="submission" date="2021-04" db="EMBL/GenBank/DDBJ databases">
        <title>Genomics, taxonomy and metabolism of representatives of sulfur bacteria of the genus Thiothrix: Thiothrix fructosivorans QT, Thiothrix unzii A1T and three new species, Thiothrix subterranea sp. nov., Thiothrix litoralis sp. nov. and 'Candidatus Thiothrix anitrata' sp. nov.</title>
        <authorList>
            <person name="Ravin N.V."/>
            <person name="Smolyakov D."/>
            <person name="Rudenko T.S."/>
            <person name="Mardanov A.V."/>
            <person name="Beletsky A.V."/>
            <person name="Markov N.D."/>
            <person name="Fomenkov A.I."/>
            <person name="Roberts R.J."/>
            <person name="Karnachuk O.V."/>
            <person name="Novikov A."/>
            <person name="Grabovich M.Y."/>
        </authorList>
    </citation>
    <scope>NUCLEOTIDE SEQUENCE [LARGE SCALE GENOMIC DNA]</scope>
    <source>
        <strain evidence="4 5">AS</strain>
    </source>
</reference>
<dbReference type="InterPro" id="IPR029017">
    <property type="entry name" value="Enolase-like_N"/>
</dbReference>